<protein>
    <recommendedName>
        <fullName evidence="1">Protein kinase domain-containing protein</fullName>
    </recommendedName>
</protein>
<name>A0A2Z6QR04_9GLOM</name>
<dbReference type="InterPro" id="IPR001245">
    <property type="entry name" value="Ser-Thr/Tyr_kinase_cat_dom"/>
</dbReference>
<dbReference type="GO" id="GO:0004672">
    <property type="term" value="F:protein kinase activity"/>
    <property type="evidence" value="ECO:0007669"/>
    <property type="project" value="InterPro"/>
</dbReference>
<dbReference type="InterPro" id="IPR050167">
    <property type="entry name" value="Ser_Thr_protein_kinase"/>
</dbReference>
<dbReference type="EMBL" id="BEXD01001037">
    <property type="protein sequence ID" value="GBB91895.1"/>
    <property type="molecule type" value="Genomic_DNA"/>
</dbReference>
<dbReference type="Pfam" id="PF07714">
    <property type="entry name" value="PK_Tyr_Ser-Thr"/>
    <property type="match status" value="1"/>
</dbReference>
<proteinExistence type="predicted"/>
<dbReference type="Proteomes" id="UP000247702">
    <property type="component" value="Unassembled WGS sequence"/>
</dbReference>
<dbReference type="PANTHER" id="PTHR23257">
    <property type="entry name" value="SERINE-THREONINE PROTEIN KINASE"/>
    <property type="match status" value="1"/>
</dbReference>
<sequence>MSFLFKLCEICGKAHGNPRNNWCIPCQLSQEYSGNEKIDNFVQEKQLTNSIFEWIPYNQFIDIEEIKNNRFATIYLAKWRDGSLYWDENNSKYGYFDMYGISQKPNTNDYLMIFNDKYFMKYCKLCDQLYSDKSLNLCYPCETEYLRQNHIYWSGNEKIDNFIQERQSEFFLYGPCDSLFEWIPYNQFNEIKEMSNDDQATIYSAKWKDGPLYFDVDDKKYFRTPDTKVILKYLHNSQDIIDQFLNEIKEYLSDFHIRCDDDDGGALYGISQNQDRKNYFMIFDNQYFNTQCKDCHKYTGAYTKLCEKCQINYLKENFTTWSSENKKIDDFIQEKQVEFPHGPLFEWILYNQFNEVKEMSKNNSVTVYSANWEDGPSYWDYSKGKYLKKLNKIVTLKCICNSQNNVDRFLNEAKKYPADNYHSDFKFYGISQEPSTNDYIMVFGDEYFGNYCVICDKKYSGHYNTKWCNLCQIKDLKENLTYWSGNKMIDEIIQEMQLKINNYYDIIFEYIPFSQLSNIKEFNKSITYLAVWKNGPLYWDNLNDKKYIRRSSKVVLKYLHNLQNKDEFLNEITQYTVDNIITLGISQDQNTNNFLMVLNHTYFDKYCEICGDKYTDKRVKWCKSCHKKRLIKNFEDWTSGNKEVDNLIQAMQLKMDNSGDIVFEWIPYNQFYDIKKNRSRIPAVNIINAFDIIRVSSNDICAPGFNDLPKNALEKLRIDLSNWIKNHGGGWKGKDAARHIGKQFITDLASALCLIEISYYSSGLFKEALCFNCGVECEEHTNYGEYFPYCEDCNTLVKEYSINWHGNNIHIIYGLSQNPDTGEYIIALEYAEGGNFNNWVNKNYKIFTWTVKTKLLFNISNGLKNIHQKKIVHCDLHTGNILLFSNSINFNNYKHWGHFSLGSYNSILSISDMGLCGKIDDVDETNIYGVIPYIAPEVFRGKSYTQASDIYSFGMIMYFVATSIQPFAHCAHDEHLVLDICNGIRPEINELEAPKCYIDLMKKCWDPKPENRPKSTELHELVSKFWRLHDYSNIEISLAMVGEVKQFKEAEIYRRVNLTNIENNKTTSHKQAIYTSRLLNPFTKNLSEYNNNKTECLDC</sequence>
<dbReference type="GO" id="GO:0005524">
    <property type="term" value="F:ATP binding"/>
    <property type="evidence" value="ECO:0007669"/>
    <property type="project" value="InterPro"/>
</dbReference>
<keyword evidence="3" id="KW-1185">Reference proteome</keyword>
<feature type="domain" description="Protein kinase" evidence="1">
    <location>
        <begin position="721"/>
        <end position="1022"/>
    </location>
</feature>
<accession>A0A2Z6QR04</accession>
<evidence type="ECO:0000313" key="2">
    <source>
        <dbReference type="EMBL" id="GBB91895.1"/>
    </source>
</evidence>
<organism evidence="2 3">
    <name type="scientific">Rhizophagus clarus</name>
    <dbReference type="NCBI Taxonomy" id="94130"/>
    <lineage>
        <taxon>Eukaryota</taxon>
        <taxon>Fungi</taxon>
        <taxon>Fungi incertae sedis</taxon>
        <taxon>Mucoromycota</taxon>
        <taxon>Glomeromycotina</taxon>
        <taxon>Glomeromycetes</taxon>
        <taxon>Glomerales</taxon>
        <taxon>Glomeraceae</taxon>
        <taxon>Rhizophagus</taxon>
    </lineage>
</organism>
<dbReference type="PROSITE" id="PS50011">
    <property type="entry name" value="PROTEIN_KINASE_DOM"/>
    <property type="match status" value="1"/>
</dbReference>
<dbReference type="GO" id="GO:0007165">
    <property type="term" value="P:signal transduction"/>
    <property type="evidence" value="ECO:0007669"/>
    <property type="project" value="TreeGrafter"/>
</dbReference>
<dbReference type="GO" id="GO:0005737">
    <property type="term" value="C:cytoplasm"/>
    <property type="evidence" value="ECO:0007669"/>
    <property type="project" value="TreeGrafter"/>
</dbReference>
<reference evidence="2 3" key="1">
    <citation type="submission" date="2017-11" db="EMBL/GenBank/DDBJ databases">
        <title>The genome of Rhizophagus clarus HR1 reveals common genetic basis of auxotrophy among arbuscular mycorrhizal fungi.</title>
        <authorList>
            <person name="Kobayashi Y."/>
        </authorList>
    </citation>
    <scope>NUCLEOTIDE SEQUENCE [LARGE SCALE GENOMIC DNA]</scope>
    <source>
        <strain evidence="2 3">HR1</strain>
    </source>
</reference>
<dbReference type="Gene3D" id="1.10.510.10">
    <property type="entry name" value="Transferase(Phosphotransferase) domain 1"/>
    <property type="match status" value="1"/>
</dbReference>
<evidence type="ECO:0000313" key="3">
    <source>
        <dbReference type="Proteomes" id="UP000247702"/>
    </source>
</evidence>
<dbReference type="InterPro" id="IPR011009">
    <property type="entry name" value="Kinase-like_dom_sf"/>
</dbReference>
<comment type="caution">
    <text evidence="2">The sequence shown here is derived from an EMBL/GenBank/DDBJ whole genome shotgun (WGS) entry which is preliminary data.</text>
</comment>
<dbReference type="SUPFAM" id="SSF56112">
    <property type="entry name" value="Protein kinase-like (PK-like)"/>
    <property type="match status" value="1"/>
</dbReference>
<dbReference type="InterPro" id="IPR000719">
    <property type="entry name" value="Prot_kinase_dom"/>
</dbReference>
<dbReference type="PANTHER" id="PTHR23257:SF963">
    <property type="entry name" value="AT08303P"/>
    <property type="match status" value="1"/>
</dbReference>
<evidence type="ECO:0000259" key="1">
    <source>
        <dbReference type="PROSITE" id="PS50011"/>
    </source>
</evidence>
<dbReference type="AlphaFoldDB" id="A0A2Z6QR04"/>
<gene>
    <name evidence="2" type="ORF">RclHR1_19310002</name>
</gene>